<organism evidence="1 2">
    <name type="scientific">Candidatus Sulfobium mesophilum</name>
    <dbReference type="NCBI Taxonomy" id="2016548"/>
    <lineage>
        <taxon>Bacteria</taxon>
        <taxon>Pseudomonadati</taxon>
        <taxon>Nitrospirota</taxon>
        <taxon>Nitrospiria</taxon>
        <taxon>Nitrospirales</taxon>
        <taxon>Nitrospiraceae</taxon>
        <taxon>Candidatus Sulfobium</taxon>
    </lineage>
</organism>
<dbReference type="Proteomes" id="UP000245125">
    <property type="component" value="Unassembled WGS sequence"/>
</dbReference>
<reference evidence="2" key="1">
    <citation type="submission" date="2018-03" db="EMBL/GenBank/DDBJ databases">
        <authorList>
            <person name="Zecchin S."/>
        </authorList>
    </citation>
    <scope>NUCLEOTIDE SEQUENCE [LARGE SCALE GENOMIC DNA]</scope>
</reference>
<evidence type="ECO:0000313" key="1">
    <source>
        <dbReference type="EMBL" id="SPQ02202.1"/>
    </source>
</evidence>
<sequence>MRQTATQYSPSDTADLLDGTFAGAVFLWCGQQGAIVGSARPLLAQAKVSRDCEAHKASRYATGCIVPLVVDKESTSTRVFVVPEVF</sequence>
<proteinExistence type="predicted"/>
<dbReference type="AlphaFoldDB" id="A0A2U3QLD3"/>
<accession>A0A2U3QLD3</accession>
<dbReference type="EMBL" id="OUUY01000151">
    <property type="protein sequence ID" value="SPQ02202.1"/>
    <property type="molecule type" value="Genomic_DNA"/>
</dbReference>
<protein>
    <submittedName>
        <fullName evidence="1">Uncharacterized protein</fullName>
    </submittedName>
</protein>
<evidence type="ECO:0000313" key="2">
    <source>
        <dbReference type="Proteomes" id="UP000245125"/>
    </source>
</evidence>
<keyword evidence="2" id="KW-1185">Reference proteome</keyword>
<gene>
    <name evidence="1" type="ORF">NBG4_990005</name>
</gene>
<name>A0A2U3QLD3_9BACT</name>